<evidence type="ECO:0000313" key="2">
    <source>
        <dbReference type="EMBL" id="GMI54552.1"/>
    </source>
</evidence>
<dbReference type="Proteomes" id="UP001165060">
    <property type="component" value="Unassembled WGS sequence"/>
</dbReference>
<evidence type="ECO:0000313" key="3">
    <source>
        <dbReference type="Proteomes" id="UP001165060"/>
    </source>
</evidence>
<protein>
    <submittedName>
        <fullName evidence="2">Uncharacterized protein</fullName>
    </submittedName>
</protein>
<dbReference type="EMBL" id="BRYB01006663">
    <property type="protein sequence ID" value="GMI54552.1"/>
    <property type="molecule type" value="Genomic_DNA"/>
</dbReference>
<sequence length="375" mass="40602">VKKEFLFQARKSANGAKVTVGAIYLSLSDGVFEARDLVCHTPEQERWKFASPLIGRCGHMQVRFAFLSCIPDTTIGGVPFFRRSWLGYPAAEIYSVVVSDCQAFVEKRGNVFNYMLCDAMYDLPDPATVKEDDGEAQPTSRTSAPSSPSSKALSTADDAPASPSSAAASKIVKSGFTSLLKSQKAAEKGGPGGGFAHGLSHAKTGFSKMMQEAQDRLESGQSLEQVAAEGMKVMKEVGRKVEGNVKEIQRKMGVFSNPPPKKKGWKPKPEKDLYRINSITIRSLRVFTRGLITSSGAGAANAAGWHKPILYKEVIVGAAELAAPTKLKDERGEPRIGLHTKEISRVMQKRMVAETGKTNSAVLFGNALGEMSEYF</sequence>
<feature type="compositionally biased region" description="Low complexity" evidence="1">
    <location>
        <begin position="138"/>
        <end position="166"/>
    </location>
</feature>
<keyword evidence="3" id="KW-1185">Reference proteome</keyword>
<proteinExistence type="predicted"/>
<feature type="non-terminal residue" evidence="2">
    <location>
        <position position="1"/>
    </location>
</feature>
<name>A0ABQ6NBH2_9STRA</name>
<gene>
    <name evidence="2" type="ORF">TeGR_g8853</name>
</gene>
<comment type="caution">
    <text evidence="2">The sequence shown here is derived from an EMBL/GenBank/DDBJ whole genome shotgun (WGS) entry which is preliminary data.</text>
</comment>
<reference evidence="2 3" key="1">
    <citation type="journal article" date="2023" name="Commun. Biol.">
        <title>Genome analysis of Parmales, the sister group of diatoms, reveals the evolutionary specialization of diatoms from phago-mixotrophs to photoautotrophs.</title>
        <authorList>
            <person name="Ban H."/>
            <person name="Sato S."/>
            <person name="Yoshikawa S."/>
            <person name="Yamada K."/>
            <person name="Nakamura Y."/>
            <person name="Ichinomiya M."/>
            <person name="Sato N."/>
            <person name="Blanc-Mathieu R."/>
            <person name="Endo H."/>
            <person name="Kuwata A."/>
            <person name="Ogata H."/>
        </authorList>
    </citation>
    <scope>NUCLEOTIDE SEQUENCE [LARGE SCALE GENOMIC DNA]</scope>
</reference>
<organism evidence="2 3">
    <name type="scientific">Tetraparma gracilis</name>
    <dbReference type="NCBI Taxonomy" id="2962635"/>
    <lineage>
        <taxon>Eukaryota</taxon>
        <taxon>Sar</taxon>
        <taxon>Stramenopiles</taxon>
        <taxon>Ochrophyta</taxon>
        <taxon>Bolidophyceae</taxon>
        <taxon>Parmales</taxon>
        <taxon>Triparmaceae</taxon>
        <taxon>Tetraparma</taxon>
    </lineage>
</organism>
<evidence type="ECO:0000256" key="1">
    <source>
        <dbReference type="SAM" id="MobiDB-lite"/>
    </source>
</evidence>
<feature type="region of interest" description="Disordered" evidence="1">
    <location>
        <begin position="127"/>
        <end position="166"/>
    </location>
</feature>
<accession>A0ABQ6NBH2</accession>